<name>A0A9W9WWK8_9EURO</name>
<feature type="domain" description="Manganese/iron superoxide dismutase C-terminal" evidence="12">
    <location>
        <begin position="82"/>
        <end position="183"/>
    </location>
</feature>
<proteinExistence type="inferred from homology"/>
<comment type="catalytic activity">
    <reaction evidence="8 10">
        <text>2 superoxide + 2 H(+) = H2O2 + O2</text>
        <dbReference type="Rhea" id="RHEA:20696"/>
        <dbReference type="ChEBI" id="CHEBI:15378"/>
        <dbReference type="ChEBI" id="CHEBI:15379"/>
        <dbReference type="ChEBI" id="CHEBI:16240"/>
        <dbReference type="ChEBI" id="CHEBI:18421"/>
        <dbReference type="EC" id="1.15.1.1"/>
    </reaction>
</comment>
<dbReference type="InterPro" id="IPR019832">
    <property type="entry name" value="Mn/Fe_SOD_C"/>
</dbReference>
<dbReference type="EC" id="1.15.1.1" evidence="3 10"/>
<evidence type="ECO:0000256" key="6">
    <source>
        <dbReference type="ARBA" id="ARBA00023002"/>
    </source>
</evidence>
<accession>A0A9W9WWK8</accession>
<organism evidence="13 14">
    <name type="scientific">Penicillium desertorum</name>
    <dbReference type="NCBI Taxonomy" id="1303715"/>
    <lineage>
        <taxon>Eukaryota</taxon>
        <taxon>Fungi</taxon>
        <taxon>Dikarya</taxon>
        <taxon>Ascomycota</taxon>
        <taxon>Pezizomycotina</taxon>
        <taxon>Eurotiomycetes</taxon>
        <taxon>Eurotiomycetidae</taxon>
        <taxon>Eurotiales</taxon>
        <taxon>Aspergillaceae</taxon>
        <taxon>Penicillium</taxon>
    </lineage>
</organism>
<sequence length="185" mass="20438">MAPLEPSISGKIMEIHHKNHHNTYVTSYNNALEQLQEALAKGDIATQIALKPAVNFHGGGHLNHTLFWENLAPKSAGGGEPPSGALSKAIDSTYGSLGEFQSKMNAALAGIQGSGWAWLVKDKQTGQIGIRTYANQDPVVGQFQPLLGIDAWEHAYYLQYQNRKAEYFSAIWDVINWKTVEKRFT</sequence>
<dbReference type="GO" id="GO:0005739">
    <property type="term" value="C:mitochondrion"/>
    <property type="evidence" value="ECO:0007669"/>
    <property type="project" value="UniProtKB-ARBA"/>
</dbReference>
<evidence type="ECO:0000313" key="14">
    <source>
        <dbReference type="Proteomes" id="UP001147760"/>
    </source>
</evidence>
<evidence type="ECO:0000259" key="12">
    <source>
        <dbReference type="Pfam" id="PF02777"/>
    </source>
</evidence>
<evidence type="ECO:0000256" key="10">
    <source>
        <dbReference type="RuleBase" id="RU000414"/>
    </source>
</evidence>
<evidence type="ECO:0000256" key="4">
    <source>
        <dbReference type="ARBA" id="ARBA00022723"/>
    </source>
</evidence>
<evidence type="ECO:0000256" key="7">
    <source>
        <dbReference type="ARBA" id="ARBA00023211"/>
    </source>
</evidence>
<dbReference type="Pfam" id="PF02777">
    <property type="entry name" value="Sod_Fe_C"/>
    <property type="match status" value="1"/>
</dbReference>
<dbReference type="FunFam" id="3.55.40.20:FF:000002">
    <property type="entry name" value="Superoxide dismutase"/>
    <property type="match status" value="1"/>
</dbReference>
<dbReference type="Gene3D" id="3.55.40.20">
    <property type="entry name" value="Iron/manganese superoxide dismutase, C-terminal domain"/>
    <property type="match status" value="1"/>
</dbReference>
<evidence type="ECO:0000256" key="8">
    <source>
        <dbReference type="ARBA" id="ARBA00049204"/>
    </source>
</evidence>
<dbReference type="SUPFAM" id="SSF46609">
    <property type="entry name" value="Fe,Mn superoxide dismutase (SOD), N-terminal domain"/>
    <property type="match status" value="1"/>
</dbReference>
<keyword evidence="7" id="KW-0464">Manganese</keyword>
<keyword evidence="6 10" id="KW-0560">Oxidoreductase</keyword>
<dbReference type="Pfam" id="PF00081">
    <property type="entry name" value="Sod_Fe_N"/>
    <property type="match status" value="1"/>
</dbReference>
<feature type="binding site" evidence="9">
    <location>
        <position position="16"/>
    </location>
    <ligand>
        <name>Mn(2+)</name>
        <dbReference type="ChEBI" id="CHEBI:29035"/>
    </ligand>
</feature>
<evidence type="ECO:0000256" key="3">
    <source>
        <dbReference type="ARBA" id="ARBA00012682"/>
    </source>
</evidence>
<dbReference type="PIRSF" id="PIRSF000349">
    <property type="entry name" value="SODismutase"/>
    <property type="match status" value="1"/>
</dbReference>
<feature type="binding site" evidence="9">
    <location>
        <position position="154"/>
    </location>
    <ligand>
        <name>Mn(2+)</name>
        <dbReference type="ChEBI" id="CHEBI:29035"/>
    </ligand>
</feature>
<dbReference type="InterPro" id="IPR036314">
    <property type="entry name" value="SOD_C_sf"/>
</dbReference>
<dbReference type="AlphaFoldDB" id="A0A9W9WWK8"/>
<evidence type="ECO:0000313" key="13">
    <source>
        <dbReference type="EMBL" id="KAJ5478019.1"/>
    </source>
</evidence>
<evidence type="ECO:0000259" key="11">
    <source>
        <dbReference type="Pfam" id="PF00081"/>
    </source>
</evidence>
<keyword evidence="5" id="KW-0049">Antioxidant</keyword>
<comment type="caution">
    <text evidence="13">The sequence shown here is derived from an EMBL/GenBank/DDBJ whole genome shotgun (WGS) entry which is preliminary data.</text>
</comment>
<dbReference type="PROSITE" id="PS00088">
    <property type="entry name" value="SOD_MN"/>
    <property type="match status" value="1"/>
</dbReference>
<evidence type="ECO:0000256" key="5">
    <source>
        <dbReference type="ARBA" id="ARBA00022862"/>
    </source>
</evidence>
<dbReference type="PANTHER" id="PTHR11404:SF6">
    <property type="entry name" value="SUPEROXIDE DISMUTASE [MN], MITOCHONDRIAL"/>
    <property type="match status" value="1"/>
</dbReference>
<dbReference type="SUPFAM" id="SSF54719">
    <property type="entry name" value="Fe,Mn superoxide dismutase (SOD), C-terminal domain"/>
    <property type="match status" value="1"/>
</dbReference>
<evidence type="ECO:0000256" key="2">
    <source>
        <dbReference type="ARBA" id="ARBA00008714"/>
    </source>
</evidence>
<dbReference type="InterPro" id="IPR001189">
    <property type="entry name" value="Mn/Fe_SOD"/>
</dbReference>
<comment type="cofactor">
    <cofactor evidence="1">
        <name>Mn(2+)</name>
        <dbReference type="ChEBI" id="CHEBI:29035"/>
    </cofactor>
</comment>
<protein>
    <recommendedName>
        <fullName evidence="3 10">Superoxide dismutase</fullName>
        <ecNumber evidence="3 10">1.15.1.1</ecNumber>
    </recommendedName>
</protein>
<dbReference type="EMBL" id="JAPWDO010000003">
    <property type="protein sequence ID" value="KAJ5478019.1"/>
    <property type="molecule type" value="Genomic_DNA"/>
</dbReference>
<feature type="domain" description="Manganese/iron superoxide dismutase N-terminal" evidence="11">
    <location>
        <begin position="3"/>
        <end position="72"/>
    </location>
</feature>
<dbReference type="GO" id="GO:0004784">
    <property type="term" value="F:superoxide dismutase activity"/>
    <property type="evidence" value="ECO:0007669"/>
    <property type="project" value="UniProtKB-EC"/>
</dbReference>
<reference evidence="13" key="2">
    <citation type="journal article" date="2023" name="IMA Fungus">
        <title>Comparative genomic study of the Penicillium genus elucidates a diverse pangenome and 15 lateral gene transfer events.</title>
        <authorList>
            <person name="Petersen C."/>
            <person name="Sorensen T."/>
            <person name="Nielsen M.R."/>
            <person name="Sondergaard T.E."/>
            <person name="Sorensen J.L."/>
            <person name="Fitzpatrick D.A."/>
            <person name="Frisvad J.C."/>
            <person name="Nielsen K.L."/>
        </authorList>
    </citation>
    <scope>NUCLEOTIDE SEQUENCE</scope>
    <source>
        <strain evidence="13">IBT 17660</strain>
    </source>
</reference>
<dbReference type="OrthoDB" id="239262at2759"/>
<dbReference type="PANTHER" id="PTHR11404">
    <property type="entry name" value="SUPEROXIDE DISMUTASE 2"/>
    <property type="match status" value="1"/>
</dbReference>
<dbReference type="GO" id="GO:0030145">
    <property type="term" value="F:manganese ion binding"/>
    <property type="evidence" value="ECO:0007669"/>
    <property type="project" value="TreeGrafter"/>
</dbReference>
<reference evidence="13" key="1">
    <citation type="submission" date="2022-12" db="EMBL/GenBank/DDBJ databases">
        <authorList>
            <person name="Petersen C."/>
        </authorList>
    </citation>
    <scope>NUCLEOTIDE SEQUENCE</scope>
    <source>
        <strain evidence="13">IBT 17660</strain>
    </source>
</reference>
<keyword evidence="4 9" id="KW-0479">Metal-binding</keyword>
<comment type="function">
    <text evidence="10">Destroys radicals which are normally produced within the cells and which are toxic to biological systems.</text>
</comment>
<dbReference type="FunFam" id="1.10.287.990:FF:000001">
    <property type="entry name" value="Superoxide dismutase"/>
    <property type="match status" value="1"/>
</dbReference>
<feature type="binding site" evidence="9">
    <location>
        <position position="150"/>
    </location>
    <ligand>
        <name>Mn(2+)</name>
        <dbReference type="ChEBI" id="CHEBI:29035"/>
    </ligand>
</feature>
<dbReference type="InterPro" id="IPR050265">
    <property type="entry name" value="Fe/Mn_Superoxide_Dismutase"/>
</dbReference>
<feature type="binding site" evidence="9">
    <location>
        <position position="64"/>
    </location>
    <ligand>
        <name>Mn(2+)</name>
        <dbReference type="ChEBI" id="CHEBI:29035"/>
    </ligand>
</feature>
<dbReference type="InterPro" id="IPR019833">
    <property type="entry name" value="Mn/Fe_SOD_BS"/>
</dbReference>
<comment type="similarity">
    <text evidence="2 10">Belongs to the iron/manganese superoxide dismutase family.</text>
</comment>
<keyword evidence="14" id="KW-1185">Reference proteome</keyword>
<dbReference type="InterPro" id="IPR036324">
    <property type="entry name" value="Mn/Fe_SOD_N_sf"/>
</dbReference>
<dbReference type="Gene3D" id="1.10.287.990">
    <property type="entry name" value="Fe,Mn superoxide dismutase (SOD) domain"/>
    <property type="match status" value="1"/>
</dbReference>
<dbReference type="PRINTS" id="PR01703">
    <property type="entry name" value="MNSODISMTASE"/>
</dbReference>
<evidence type="ECO:0000256" key="1">
    <source>
        <dbReference type="ARBA" id="ARBA00001936"/>
    </source>
</evidence>
<gene>
    <name evidence="13" type="ORF">N7530_003528</name>
</gene>
<dbReference type="InterPro" id="IPR019831">
    <property type="entry name" value="Mn/Fe_SOD_N"/>
</dbReference>
<evidence type="ECO:0000256" key="9">
    <source>
        <dbReference type="PIRSR" id="PIRSR000349-1"/>
    </source>
</evidence>
<dbReference type="Proteomes" id="UP001147760">
    <property type="component" value="Unassembled WGS sequence"/>
</dbReference>